<feature type="region of interest" description="Disordered" evidence="5">
    <location>
        <begin position="866"/>
        <end position="910"/>
    </location>
</feature>
<dbReference type="eggNOG" id="ENOG502RDRB">
    <property type="taxonomic scope" value="Eukaryota"/>
</dbReference>
<dbReference type="SUPFAM" id="SSF57903">
    <property type="entry name" value="FYVE/PHD zinc finger"/>
    <property type="match status" value="1"/>
</dbReference>
<dbReference type="InterPro" id="IPR019787">
    <property type="entry name" value="Znf_PHD-finger"/>
</dbReference>
<feature type="compositionally biased region" description="Low complexity" evidence="5">
    <location>
        <begin position="197"/>
        <end position="260"/>
    </location>
</feature>
<dbReference type="KEGG" id="dpp:DICPUDRAFT_157636"/>
<dbReference type="FunCoup" id="F0ZZM5">
    <property type="interactions" value="398"/>
</dbReference>
<dbReference type="SMART" id="SM00249">
    <property type="entry name" value="PHD"/>
    <property type="match status" value="1"/>
</dbReference>
<feature type="region of interest" description="Disordered" evidence="5">
    <location>
        <begin position="1"/>
        <end position="22"/>
    </location>
</feature>
<dbReference type="GO" id="GO:0008270">
    <property type="term" value="F:zinc ion binding"/>
    <property type="evidence" value="ECO:0007669"/>
    <property type="project" value="UniProtKB-KW"/>
</dbReference>
<dbReference type="STRING" id="5786.F0ZZM5"/>
<dbReference type="InterPro" id="IPR013083">
    <property type="entry name" value="Znf_RING/FYVE/PHD"/>
</dbReference>
<keyword evidence="8" id="KW-1185">Reference proteome</keyword>
<evidence type="ECO:0000259" key="6">
    <source>
        <dbReference type="PROSITE" id="PS50016"/>
    </source>
</evidence>
<accession>F0ZZM5</accession>
<dbReference type="InterPro" id="IPR027417">
    <property type="entry name" value="P-loop_NTPase"/>
</dbReference>
<dbReference type="Gene3D" id="3.30.40.10">
    <property type="entry name" value="Zinc/RING finger domain, C3HC4 (zinc finger)"/>
    <property type="match status" value="1"/>
</dbReference>
<evidence type="ECO:0000256" key="4">
    <source>
        <dbReference type="PROSITE-ProRule" id="PRU00146"/>
    </source>
</evidence>
<name>F0ZZM5_DICPU</name>
<evidence type="ECO:0000313" key="7">
    <source>
        <dbReference type="EMBL" id="EGC30609.1"/>
    </source>
</evidence>
<sequence>MEQQIIYNSQFDSNNLSPQMYATSDDINSYHHQQQYQQQQQQQQHHIHHMQQQHQHQLQQQILLQQHYQNVQQQQQYQQQQQQPFSPEDSISEYLASPSTNYSGSEDSPHMSTIGAPQSPPQQLPMLYYGSPQQHYQTQQSSQQQQQNSIVFQSLSPPHQPQYQYYYVDHQRLNMQPQSPSQQYLSMNQQPLSPYQSNNNSLDDSPSPSPSPSQKTQTSSNNSNTPNNNTSGNNTTTTTTTTNNSSSNSPTVSSSSSTPPLQTRKRSVCEPPSNELFIGNFENVLTYEKQIENQVNTAFDNNCNNNNSGNSLTASNTNSGKVDLFLQISESQETLYRSLLKENIPKMNSPQVDQTKFLHELYLKLEKCCNHVNLLSNSNNSDTIKHSSKFLATSYLLEKISKQQEKQPQVLFLLTSSQQYLVLLEEFLKQKSLNYLKIDQVNEKSLIKSKLPIIIVSNYNDFINFESSNKSSQHSNQHQDLSPSTPRSPISPASPQSPASPISPASPLSSPASTSSTSSSFLNSSIFNQFIVNIVEFENYWNLEISRELNVNNSLSFKLKVESLGTVTRKFRLLTAGTVEEWLYIRNQKIDFNNINNVASQQIMESSQAEKILLEKTKKDEMVEMMKFCIVKMSNYKKNISSTINQSPSGSPTSPSTSSGSNSPLLFSQFQTKANSLIQSMSILNSKSTSFDGPQSLWKSNSVNGVVKNFSLIADQQSPQQDSVNSLKNVDDKKKNRSPKKHRTLLDRNCFSCKKEEDSKGRTSMVQCRSCPKIYHRSCAGLSHTPRSWKCSRHACQQCRKTPNESGGSFFICKGCPSSFCITCLPNDVKILDKAEYIELKPNQIPTAEQQQQLHQQHQKSLLLNPNNSHLLDDLNSSNGSIGSNSSSSSGNGNGSGPTPISASSSSSSPALLETSHLYNQQIPHLQQQFPTKKQKIQRPTVFILCQVCYKSEQQQLQQLQHSQQSNGNNSISNTPNQTSTTPTLEKMSNLALSPISGSPLDSAQSLPNTPSFYLSDTIEMKEYIN</sequence>
<dbReference type="VEuPathDB" id="AmoebaDB:DICPUDRAFT_157636"/>
<feature type="compositionally biased region" description="Low complexity" evidence="5">
    <location>
        <begin position="647"/>
        <end position="664"/>
    </location>
</feature>
<dbReference type="PANTHER" id="PTHR35261">
    <property type="entry name" value="ORGANELLAR PROTEIN, PUTATIVE-RELATED-RELATED"/>
    <property type="match status" value="1"/>
</dbReference>
<dbReference type="OMA" id="FFICKGC"/>
<feature type="compositionally biased region" description="Polar residues" evidence="5">
    <location>
        <begin position="717"/>
        <end position="728"/>
    </location>
</feature>
<feature type="compositionally biased region" description="Polar residues" evidence="5">
    <location>
        <begin position="178"/>
        <end position="196"/>
    </location>
</feature>
<dbReference type="InParanoid" id="F0ZZM5"/>
<feature type="region of interest" description="Disordered" evidence="5">
    <location>
        <begin position="75"/>
        <end position="148"/>
    </location>
</feature>
<evidence type="ECO:0000256" key="1">
    <source>
        <dbReference type="ARBA" id="ARBA00022723"/>
    </source>
</evidence>
<dbReference type="CDD" id="cd15568">
    <property type="entry name" value="PHD5_NSD"/>
    <property type="match status" value="1"/>
</dbReference>
<dbReference type="EMBL" id="GL871315">
    <property type="protein sequence ID" value="EGC30609.1"/>
    <property type="molecule type" value="Genomic_DNA"/>
</dbReference>
<feature type="domain" description="PHD-type" evidence="6">
    <location>
        <begin position="747"/>
        <end position="802"/>
    </location>
</feature>
<dbReference type="InterPro" id="IPR019786">
    <property type="entry name" value="Zinc_finger_PHD-type_CS"/>
</dbReference>
<reference evidence="8" key="1">
    <citation type="journal article" date="2011" name="Genome Biol.">
        <title>Comparative genomics of the social amoebae Dictyostelium discoideum and Dictyostelium purpureum.</title>
        <authorList>
            <consortium name="US DOE Joint Genome Institute (JGI-PGF)"/>
            <person name="Sucgang R."/>
            <person name="Kuo A."/>
            <person name="Tian X."/>
            <person name="Salerno W."/>
            <person name="Parikh A."/>
            <person name="Feasley C.L."/>
            <person name="Dalin E."/>
            <person name="Tu H."/>
            <person name="Huang E."/>
            <person name="Barry K."/>
            <person name="Lindquist E."/>
            <person name="Shapiro H."/>
            <person name="Bruce D."/>
            <person name="Schmutz J."/>
            <person name="Salamov A."/>
            <person name="Fey P."/>
            <person name="Gaudet P."/>
            <person name="Anjard C."/>
            <person name="Babu M.M."/>
            <person name="Basu S."/>
            <person name="Bushmanova Y."/>
            <person name="van der Wel H."/>
            <person name="Katoh-Kurasawa M."/>
            <person name="Dinh C."/>
            <person name="Coutinho P.M."/>
            <person name="Saito T."/>
            <person name="Elias M."/>
            <person name="Schaap P."/>
            <person name="Kay R.R."/>
            <person name="Henrissat B."/>
            <person name="Eichinger L."/>
            <person name="Rivero F."/>
            <person name="Putnam N.H."/>
            <person name="West C.M."/>
            <person name="Loomis W.F."/>
            <person name="Chisholm R.L."/>
            <person name="Shaulsky G."/>
            <person name="Strassmann J.E."/>
            <person name="Queller D.C."/>
            <person name="Kuspa A."/>
            <person name="Grigoriev I.V."/>
        </authorList>
    </citation>
    <scope>NUCLEOTIDE SEQUENCE [LARGE SCALE GENOMIC DNA]</scope>
    <source>
        <strain evidence="8">QSDP1</strain>
    </source>
</reference>
<dbReference type="PROSITE" id="PS01359">
    <property type="entry name" value="ZF_PHD_1"/>
    <property type="match status" value="1"/>
</dbReference>
<dbReference type="Gene3D" id="3.40.50.300">
    <property type="entry name" value="P-loop containing nucleotide triphosphate hydrolases"/>
    <property type="match status" value="1"/>
</dbReference>
<dbReference type="PANTHER" id="PTHR35261:SF3">
    <property type="entry name" value="VACUOLAR IMPORT AND DEGRADATION PROTEIN 22"/>
    <property type="match status" value="1"/>
</dbReference>
<dbReference type="InterPro" id="IPR052884">
    <property type="entry name" value="VID_Regulator"/>
</dbReference>
<feature type="region of interest" description="Disordered" evidence="5">
    <location>
        <begin position="960"/>
        <end position="984"/>
    </location>
</feature>
<feature type="compositionally biased region" description="Polar residues" evidence="5">
    <location>
        <begin position="97"/>
        <end position="106"/>
    </location>
</feature>
<keyword evidence="1" id="KW-0479">Metal-binding</keyword>
<feature type="region of interest" description="Disordered" evidence="5">
    <location>
        <begin position="178"/>
        <end position="274"/>
    </location>
</feature>
<proteinExistence type="predicted"/>
<feature type="compositionally biased region" description="Low complexity" evidence="5">
    <location>
        <begin position="468"/>
        <end position="479"/>
    </location>
</feature>
<dbReference type="RefSeq" id="XP_003292873.1">
    <property type="nucleotide sequence ID" value="XM_003292825.1"/>
</dbReference>
<gene>
    <name evidence="7" type="ORF">DICPUDRAFT_157636</name>
</gene>
<dbReference type="PROSITE" id="PS50016">
    <property type="entry name" value="ZF_PHD_2"/>
    <property type="match status" value="1"/>
</dbReference>
<feature type="compositionally biased region" description="Low complexity" evidence="5">
    <location>
        <begin position="488"/>
        <end position="511"/>
    </location>
</feature>
<keyword evidence="2 4" id="KW-0863">Zinc-finger</keyword>
<evidence type="ECO:0000256" key="2">
    <source>
        <dbReference type="ARBA" id="ARBA00022771"/>
    </source>
</evidence>
<keyword evidence="3" id="KW-0862">Zinc</keyword>
<feature type="region of interest" description="Disordered" evidence="5">
    <location>
        <begin position="642"/>
        <end position="665"/>
    </location>
</feature>
<protein>
    <recommendedName>
        <fullName evidence="6">PHD-type domain-containing protein</fullName>
    </recommendedName>
</protein>
<evidence type="ECO:0000256" key="3">
    <source>
        <dbReference type="ARBA" id="ARBA00022833"/>
    </source>
</evidence>
<dbReference type="GeneID" id="10509048"/>
<dbReference type="InterPro" id="IPR001965">
    <property type="entry name" value="Znf_PHD"/>
</dbReference>
<dbReference type="OrthoDB" id="21264at2759"/>
<evidence type="ECO:0000256" key="5">
    <source>
        <dbReference type="SAM" id="MobiDB-lite"/>
    </source>
</evidence>
<organism evidence="7 8">
    <name type="scientific">Dictyostelium purpureum</name>
    <name type="common">Slime mold</name>
    <dbReference type="NCBI Taxonomy" id="5786"/>
    <lineage>
        <taxon>Eukaryota</taxon>
        <taxon>Amoebozoa</taxon>
        <taxon>Evosea</taxon>
        <taxon>Eumycetozoa</taxon>
        <taxon>Dictyostelia</taxon>
        <taxon>Dictyosteliales</taxon>
        <taxon>Dictyosteliaceae</taxon>
        <taxon>Dictyostelium</taxon>
    </lineage>
</organism>
<dbReference type="InterPro" id="IPR011011">
    <property type="entry name" value="Znf_FYVE_PHD"/>
</dbReference>
<feature type="compositionally biased region" description="Low complexity" evidence="5">
    <location>
        <begin position="131"/>
        <end position="148"/>
    </location>
</feature>
<feature type="region of interest" description="Disordered" evidence="5">
    <location>
        <begin position="468"/>
        <end position="511"/>
    </location>
</feature>
<dbReference type="AlphaFoldDB" id="F0ZZM5"/>
<dbReference type="Proteomes" id="UP000001064">
    <property type="component" value="Unassembled WGS sequence"/>
</dbReference>
<feature type="region of interest" description="Disordered" evidence="5">
    <location>
        <begin position="717"/>
        <end position="741"/>
    </location>
</feature>
<evidence type="ECO:0000313" key="8">
    <source>
        <dbReference type="Proteomes" id="UP000001064"/>
    </source>
</evidence>